<gene>
    <name evidence="17" type="ORF">XD87_0419</name>
</gene>
<dbReference type="InterPro" id="IPR005467">
    <property type="entry name" value="His_kinase_dom"/>
</dbReference>
<evidence type="ECO:0000256" key="3">
    <source>
        <dbReference type="ARBA" id="ARBA00012438"/>
    </source>
</evidence>
<dbReference type="PROSITE" id="PS50109">
    <property type="entry name" value="HIS_KIN"/>
    <property type="match status" value="1"/>
</dbReference>
<dbReference type="Pfam" id="PF00512">
    <property type="entry name" value="HisKA"/>
    <property type="match status" value="1"/>
</dbReference>
<keyword evidence="11 14" id="KW-1133">Transmembrane helix</keyword>
<evidence type="ECO:0000256" key="12">
    <source>
        <dbReference type="ARBA" id="ARBA00023012"/>
    </source>
</evidence>
<feature type="domain" description="Histidine kinase" evidence="15">
    <location>
        <begin position="169"/>
        <end position="386"/>
    </location>
</feature>
<proteinExistence type="predicted"/>
<evidence type="ECO:0000256" key="1">
    <source>
        <dbReference type="ARBA" id="ARBA00000085"/>
    </source>
</evidence>
<organism evidence="17 18">
    <name type="scientific">candidate division WS6 bacterium 36_33</name>
    <dbReference type="NCBI Taxonomy" id="1641388"/>
    <lineage>
        <taxon>Bacteria</taxon>
        <taxon>Candidatus Dojkabacteria</taxon>
    </lineage>
</organism>
<evidence type="ECO:0000259" key="15">
    <source>
        <dbReference type="PROSITE" id="PS50109"/>
    </source>
</evidence>
<evidence type="ECO:0000256" key="9">
    <source>
        <dbReference type="ARBA" id="ARBA00022777"/>
    </source>
</evidence>
<dbReference type="EC" id="2.7.13.3" evidence="3"/>
<dbReference type="Gene3D" id="3.30.565.10">
    <property type="entry name" value="Histidine kinase-like ATPase, C-terminal domain"/>
    <property type="match status" value="1"/>
</dbReference>
<sequence>MKFTKSLKFKLTIWYSLLLSLFSLLFVLVVNILIADYMQSWTPENEFPAESFWGQRFDRPRFRALSEEQQAIIMESRMEDLENIRRISIYMIFPLVLMSFGGGYLIAIVMLRPLEKLNEQIEKKETENLNEEIVFVDNGDEISQLIKSFNKMSRRLGKSFDSQKGFVENASHEIKTPLSVIQANIDTILDKKGVSKEETRELLLNSKKQIKFMSDLTEDLLLLSSISNVRFSIKFEKINMADVIEEAIGTLNESIEKNGFKIERRIPDKKYFVNGNRTLLIRAITNIIENSIKYSEGERIDVRVFSKRENIHISIKDDGRGIPEDKAKEIFERFYRLDKGRSRKEGGSGLGLAITKEIVERHRGSVYVNSEYKDGAEFIIKLPRFS</sequence>
<dbReference type="InterPro" id="IPR036890">
    <property type="entry name" value="HATPase_C_sf"/>
</dbReference>
<keyword evidence="6" id="KW-0808">Transferase</keyword>
<protein>
    <recommendedName>
        <fullName evidence="3">histidine kinase</fullName>
        <ecNumber evidence="3">2.7.13.3</ecNumber>
    </recommendedName>
</protein>
<keyword evidence="12" id="KW-0902">Two-component regulatory system</keyword>
<evidence type="ECO:0000256" key="11">
    <source>
        <dbReference type="ARBA" id="ARBA00022989"/>
    </source>
</evidence>
<evidence type="ECO:0000259" key="16">
    <source>
        <dbReference type="PROSITE" id="PS50885"/>
    </source>
</evidence>
<keyword evidence="7 14" id="KW-0812">Transmembrane</keyword>
<dbReference type="InterPro" id="IPR003660">
    <property type="entry name" value="HAMP_dom"/>
</dbReference>
<dbReference type="EMBL" id="LGGI01000062">
    <property type="protein sequence ID" value="KUK66926.1"/>
    <property type="molecule type" value="Genomic_DNA"/>
</dbReference>
<keyword evidence="5" id="KW-0597">Phosphoprotein</keyword>
<evidence type="ECO:0000256" key="5">
    <source>
        <dbReference type="ARBA" id="ARBA00022553"/>
    </source>
</evidence>
<dbReference type="SUPFAM" id="SSF158472">
    <property type="entry name" value="HAMP domain-like"/>
    <property type="match status" value="1"/>
</dbReference>
<feature type="transmembrane region" description="Helical" evidence="14">
    <location>
        <begin position="87"/>
        <end position="111"/>
    </location>
</feature>
<evidence type="ECO:0000256" key="7">
    <source>
        <dbReference type="ARBA" id="ARBA00022692"/>
    </source>
</evidence>
<dbReference type="PRINTS" id="PR00344">
    <property type="entry name" value="BCTRLSENSOR"/>
</dbReference>
<dbReference type="Gene3D" id="1.10.287.130">
    <property type="match status" value="1"/>
</dbReference>
<dbReference type="SMART" id="SM00387">
    <property type="entry name" value="HATPase_c"/>
    <property type="match status" value="1"/>
</dbReference>
<evidence type="ECO:0000256" key="8">
    <source>
        <dbReference type="ARBA" id="ARBA00022741"/>
    </source>
</evidence>
<accession>A0A124FTZ4</accession>
<evidence type="ECO:0000256" key="14">
    <source>
        <dbReference type="SAM" id="Phobius"/>
    </source>
</evidence>
<comment type="caution">
    <text evidence="17">The sequence shown here is derived from an EMBL/GenBank/DDBJ whole genome shotgun (WGS) entry which is preliminary data.</text>
</comment>
<dbReference type="SMART" id="SM00304">
    <property type="entry name" value="HAMP"/>
    <property type="match status" value="1"/>
</dbReference>
<dbReference type="InterPro" id="IPR050398">
    <property type="entry name" value="HssS/ArlS-like"/>
</dbReference>
<keyword evidence="8" id="KW-0547">Nucleotide-binding</keyword>
<keyword evidence="13 14" id="KW-0472">Membrane</keyword>
<dbReference type="Pfam" id="PF00672">
    <property type="entry name" value="HAMP"/>
    <property type="match status" value="1"/>
</dbReference>
<dbReference type="GO" id="GO:0005524">
    <property type="term" value="F:ATP binding"/>
    <property type="evidence" value="ECO:0007669"/>
    <property type="project" value="UniProtKB-KW"/>
</dbReference>
<keyword evidence="4" id="KW-1003">Cell membrane</keyword>
<comment type="catalytic activity">
    <reaction evidence="1">
        <text>ATP + protein L-histidine = ADP + protein N-phospho-L-histidine.</text>
        <dbReference type="EC" id="2.7.13.3"/>
    </reaction>
</comment>
<dbReference type="SUPFAM" id="SSF55874">
    <property type="entry name" value="ATPase domain of HSP90 chaperone/DNA topoisomerase II/histidine kinase"/>
    <property type="match status" value="1"/>
</dbReference>
<dbReference type="Proteomes" id="UP000053469">
    <property type="component" value="Unassembled WGS sequence"/>
</dbReference>
<dbReference type="InterPro" id="IPR036097">
    <property type="entry name" value="HisK_dim/P_sf"/>
</dbReference>
<name>A0A124FTZ4_9BACT</name>
<comment type="subcellular location">
    <subcellularLocation>
        <location evidence="2">Cell membrane</location>
        <topology evidence="2">Multi-pass membrane protein</topology>
    </subcellularLocation>
</comment>
<dbReference type="SUPFAM" id="SSF47384">
    <property type="entry name" value="Homodimeric domain of signal transducing histidine kinase"/>
    <property type="match status" value="1"/>
</dbReference>
<evidence type="ECO:0000256" key="2">
    <source>
        <dbReference type="ARBA" id="ARBA00004651"/>
    </source>
</evidence>
<dbReference type="AlphaFoldDB" id="A0A124FTZ4"/>
<dbReference type="InterPro" id="IPR003594">
    <property type="entry name" value="HATPase_dom"/>
</dbReference>
<evidence type="ECO:0000256" key="6">
    <source>
        <dbReference type="ARBA" id="ARBA00022679"/>
    </source>
</evidence>
<dbReference type="PANTHER" id="PTHR45528">
    <property type="entry name" value="SENSOR HISTIDINE KINASE CPXA"/>
    <property type="match status" value="1"/>
</dbReference>
<dbReference type="FunFam" id="3.30.565.10:FF:000006">
    <property type="entry name" value="Sensor histidine kinase WalK"/>
    <property type="match status" value="1"/>
</dbReference>
<dbReference type="Gene3D" id="6.10.340.10">
    <property type="match status" value="1"/>
</dbReference>
<dbReference type="PANTHER" id="PTHR45528:SF1">
    <property type="entry name" value="SENSOR HISTIDINE KINASE CPXA"/>
    <property type="match status" value="1"/>
</dbReference>
<keyword evidence="9" id="KW-0418">Kinase</keyword>
<reference evidence="18" key="1">
    <citation type="journal article" date="2015" name="MBio">
        <title>Genome-Resolved Metagenomic Analysis Reveals Roles for Candidate Phyla and Other Microbial Community Members in Biogeochemical Transformations in Oil Reservoirs.</title>
        <authorList>
            <person name="Hu P."/>
            <person name="Tom L."/>
            <person name="Singh A."/>
            <person name="Thomas B.C."/>
            <person name="Baker B.J."/>
            <person name="Piceno Y.M."/>
            <person name="Andersen G.L."/>
            <person name="Banfield J.F."/>
        </authorList>
    </citation>
    <scope>NUCLEOTIDE SEQUENCE [LARGE SCALE GENOMIC DNA]</scope>
</reference>
<dbReference type="Pfam" id="PF02518">
    <property type="entry name" value="HATPase_c"/>
    <property type="match status" value="1"/>
</dbReference>
<dbReference type="CDD" id="cd06225">
    <property type="entry name" value="HAMP"/>
    <property type="match status" value="1"/>
</dbReference>
<dbReference type="PROSITE" id="PS50885">
    <property type="entry name" value="HAMP"/>
    <property type="match status" value="1"/>
</dbReference>
<dbReference type="CDD" id="cd00075">
    <property type="entry name" value="HATPase"/>
    <property type="match status" value="1"/>
</dbReference>
<evidence type="ECO:0000313" key="18">
    <source>
        <dbReference type="Proteomes" id="UP000053469"/>
    </source>
</evidence>
<dbReference type="InterPro" id="IPR004358">
    <property type="entry name" value="Sig_transdc_His_kin-like_C"/>
</dbReference>
<feature type="domain" description="HAMP" evidence="16">
    <location>
        <begin position="108"/>
        <end position="161"/>
    </location>
</feature>
<feature type="transmembrane region" description="Helical" evidence="14">
    <location>
        <begin position="12"/>
        <end position="34"/>
    </location>
</feature>
<dbReference type="GO" id="GO:0000155">
    <property type="term" value="F:phosphorelay sensor kinase activity"/>
    <property type="evidence" value="ECO:0007669"/>
    <property type="project" value="InterPro"/>
</dbReference>
<dbReference type="SMART" id="SM00388">
    <property type="entry name" value="HisKA"/>
    <property type="match status" value="1"/>
</dbReference>
<evidence type="ECO:0000256" key="4">
    <source>
        <dbReference type="ARBA" id="ARBA00022475"/>
    </source>
</evidence>
<evidence type="ECO:0000256" key="13">
    <source>
        <dbReference type="ARBA" id="ARBA00023136"/>
    </source>
</evidence>
<dbReference type="CDD" id="cd00082">
    <property type="entry name" value="HisKA"/>
    <property type="match status" value="1"/>
</dbReference>
<keyword evidence="10" id="KW-0067">ATP-binding</keyword>
<evidence type="ECO:0000313" key="17">
    <source>
        <dbReference type="EMBL" id="KUK66926.1"/>
    </source>
</evidence>
<dbReference type="GO" id="GO:0005886">
    <property type="term" value="C:plasma membrane"/>
    <property type="evidence" value="ECO:0007669"/>
    <property type="project" value="UniProtKB-SubCell"/>
</dbReference>
<dbReference type="InterPro" id="IPR003661">
    <property type="entry name" value="HisK_dim/P_dom"/>
</dbReference>
<evidence type="ECO:0000256" key="10">
    <source>
        <dbReference type="ARBA" id="ARBA00022840"/>
    </source>
</evidence>